<gene>
    <name evidence="2" type="ORF">H9Q76_11805</name>
</gene>
<feature type="chain" id="PRO_5038906113" description="DUF4362 domain-containing protein" evidence="1">
    <location>
        <begin position="25"/>
        <end position="304"/>
    </location>
</feature>
<protein>
    <recommendedName>
        <fullName evidence="4">DUF4362 domain-containing protein</fullName>
    </recommendedName>
</protein>
<keyword evidence="1" id="KW-0732">Signal</keyword>
<reference evidence="2 3" key="1">
    <citation type="submission" date="2020-08" db="EMBL/GenBank/DDBJ databases">
        <authorList>
            <person name="Liu C."/>
            <person name="Sun Q."/>
        </authorList>
    </citation>
    <scope>NUCLEOTIDE SEQUENCE [LARGE SCALE GENOMIC DNA]</scope>
    <source>
        <strain evidence="2 3">NSJ-4</strain>
    </source>
</reference>
<organism evidence="2 3">
    <name type="scientific">Wujia chipingensis</name>
    <dbReference type="NCBI Taxonomy" id="2763670"/>
    <lineage>
        <taxon>Bacteria</taxon>
        <taxon>Bacillati</taxon>
        <taxon>Bacillota</taxon>
        <taxon>Clostridia</taxon>
        <taxon>Lachnospirales</taxon>
        <taxon>Lachnospiraceae</taxon>
        <taxon>Wujia</taxon>
    </lineage>
</organism>
<dbReference type="EMBL" id="CP060632">
    <property type="protein sequence ID" value="QNL99384.1"/>
    <property type="molecule type" value="Genomic_DNA"/>
</dbReference>
<evidence type="ECO:0000256" key="1">
    <source>
        <dbReference type="SAM" id="SignalP"/>
    </source>
</evidence>
<sequence>MSIKKRAFYFFCACCLLFSLVGCGKKEDTTLADGMFLMLSSTVKGEAVETYEMYTLHAEISDNGNVRIYADDFNRWVPSDPCPEETVQLSADTIQQIKDIIDDIDLYHMRRNIGSRDLKDGEYKELTLYTASGEHVSGGLNPSNREFLKLYDYVEDQIREVEYRYRTKIAEMQKKAISMEQNKNVYITDSQEETIVAQDEINDVYVTCGAQHTRYEETATADAEEPVNYYVTFLLADAGAEALRADTKSCNEDNAMYYKVYQDNAYAFTFCVQEPVMTTEIYVYETMDAEEAVAKAKELRDSLY</sequence>
<keyword evidence="3" id="KW-1185">Reference proteome</keyword>
<evidence type="ECO:0000313" key="3">
    <source>
        <dbReference type="Proteomes" id="UP000515819"/>
    </source>
</evidence>
<dbReference type="Proteomes" id="UP000515819">
    <property type="component" value="Chromosome"/>
</dbReference>
<name>A0A7G9FLF3_9FIRM</name>
<evidence type="ECO:0008006" key="4">
    <source>
        <dbReference type="Google" id="ProtNLM"/>
    </source>
</evidence>
<proteinExistence type="predicted"/>
<dbReference type="RefSeq" id="WP_249321160.1">
    <property type="nucleotide sequence ID" value="NZ_CP060632.1"/>
</dbReference>
<accession>A0A7G9FLF3</accession>
<dbReference type="KEGG" id="wcp:H9Q76_11805"/>
<dbReference type="AlphaFoldDB" id="A0A7G9FLF3"/>
<dbReference type="PROSITE" id="PS51257">
    <property type="entry name" value="PROKAR_LIPOPROTEIN"/>
    <property type="match status" value="1"/>
</dbReference>
<evidence type="ECO:0000313" key="2">
    <source>
        <dbReference type="EMBL" id="QNL99384.1"/>
    </source>
</evidence>
<feature type="signal peptide" evidence="1">
    <location>
        <begin position="1"/>
        <end position="24"/>
    </location>
</feature>